<evidence type="ECO:0000256" key="2">
    <source>
        <dbReference type="ARBA" id="ARBA00022679"/>
    </source>
</evidence>
<gene>
    <name evidence="4" type="ORF">Microterr_09250</name>
</gene>
<dbReference type="PANTHER" id="PTHR47816:SF4">
    <property type="entry name" value="RIBOSOMAL RNA SMALL SUBUNIT METHYLTRANSFERASE C"/>
    <property type="match status" value="1"/>
</dbReference>
<name>A0ABM8DXD2_9MICO</name>
<dbReference type="GO" id="GO:0032259">
    <property type="term" value="P:methylation"/>
    <property type="evidence" value="ECO:0007669"/>
    <property type="project" value="UniProtKB-KW"/>
</dbReference>
<dbReference type="InterPro" id="IPR007848">
    <property type="entry name" value="Small_mtfrase_dom"/>
</dbReference>
<dbReference type="RefSeq" id="WP_263795874.1">
    <property type="nucleotide sequence ID" value="NZ_AP027141.1"/>
</dbReference>
<dbReference type="SUPFAM" id="SSF53335">
    <property type="entry name" value="S-adenosyl-L-methionine-dependent methyltransferases"/>
    <property type="match status" value="1"/>
</dbReference>
<evidence type="ECO:0000313" key="4">
    <source>
        <dbReference type="EMBL" id="BDV30265.1"/>
    </source>
</evidence>
<evidence type="ECO:0000313" key="5">
    <source>
        <dbReference type="Proteomes" id="UP001317779"/>
    </source>
</evidence>
<dbReference type="PANTHER" id="PTHR47816">
    <property type="entry name" value="RIBOSOMAL RNA SMALL SUBUNIT METHYLTRANSFERASE C"/>
    <property type="match status" value="1"/>
</dbReference>
<keyword evidence="2" id="KW-0808">Transferase</keyword>
<dbReference type="CDD" id="cd02440">
    <property type="entry name" value="AdoMet_MTases"/>
    <property type="match status" value="1"/>
</dbReference>
<dbReference type="GO" id="GO:0008168">
    <property type="term" value="F:methyltransferase activity"/>
    <property type="evidence" value="ECO:0007669"/>
    <property type="project" value="UniProtKB-KW"/>
</dbReference>
<dbReference type="Pfam" id="PF05175">
    <property type="entry name" value="MTS"/>
    <property type="match status" value="1"/>
</dbReference>
<reference evidence="4 5" key="1">
    <citation type="submission" date="2022-12" db="EMBL/GenBank/DDBJ databases">
        <title>Microbacterium terricola strain KV-448 chromosome, complete genome.</title>
        <authorList>
            <person name="Oshima T."/>
            <person name="Moriya T."/>
            <person name="Bessho Y."/>
        </authorList>
    </citation>
    <scope>NUCLEOTIDE SEQUENCE [LARGE SCALE GENOMIC DNA]</scope>
    <source>
        <strain evidence="4 5">KV-448</strain>
    </source>
</reference>
<proteinExistence type="predicted"/>
<dbReference type="Gene3D" id="3.40.50.150">
    <property type="entry name" value="Vaccinia Virus protein VP39"/>
    <property type="match status" value="1"/>
</dbReference>
<dbReference type="EMBL" id="AP027141">
    <property type="protein sequence ID" value="BDV30265.1"/>
    <property type="molecule type" value="Genomic_DNA"/>
</dbReference>
<feature type="domain" description="Methyltransferase small" evidence="3">
    <location>
        <begin position="29"/>
        <end position="197"/>
    </location>
</feature>
<dbReference type="InterPro" id="IPR029063">
    <property type="entry name" value="SAM-dependent_MTases_sf"/>
</dbReference>
<accession>A0ABM8DXD2</accession>
<evidence type="ECO:0000256" key="1">
    <source>
        <dbReference type="ARBA" id="ARBA00022603"/>
    </source>
</evidence>
<organism evidence="4 5">
    <name type="scientific">Microbacterium terricola</name>
    <dbReference type="NCBI Taxonomy" id="344163"/>
    <lineage>
        <taxon>Bacteria</taxon>
        <taxon>Bacillati</taxon>
        <taxon>Actinomycetota</taxon>
        <taxon>Actinomycetes</taxon>
        <taxon>Micrococcales</taxon>
        <taxon>Microbacteriaceae</taxon>
        <taxon>Microbacterium</taxon>
    </lineage>
</organism>
<dbReference type="Proteomes" id="UP001317779">
    <property type="component" value="Chromosome"/>
</dbReference>
<dbReference type="InterPro" id="IPR046977">
    <property type="entry name" value="RsmC/RlmG"/>
</dbReference>
<sequence length="215" mass="23295">MGTEHYFSASPASPEHLRRVRVTLAGESVEVTTAGGVFSPDHVDSGTEVLLSHTPPPPPGGHLLDLGSGWGPIALTLAMQSPRATIWAVDVNERALDLVRRNCDALGLTNVNAVLPDDVPGDVSFRSIRSNPPIRIGKNELHGLLERWIPRLDERSDAWLVVQRNLGSDSLQRWLAATFDSGYSVHRSATGRGFRVLKVRRHGSPATGQLDLPAP</sequence>
<evidence type="ECO:0000259" key="3">
    <source>
        <dbReference type="Pfam" id="PF05175"/>
    </source>
</evidence>
<keyword evidence="5" id="KW-1185">Reference proteome</keyword>
<keyword evidence="1 4" id="KW-0489">Methyltransferase</keyword>
<protein>
    <submittedName>
        <fullName evidence="4">16S RNA G1207 methylase RsmC</fullName>
    </submittedName>
</protein>